<sequence>MFISTRRSMGKEGPVPIGDTICTLKTIRYFYSLLLYQPKNDWELGLKQRVSKLKVVQEGDVAPIYNTPFNAHVYINVYLLELFSNIHNFLPIPRQAIQDLLIEPVIAIDQPDNRSPKRVW</sequence>
<dbReference type="EMBL" id="JAUHHV010000005">
    <property type="protein sequence ID" value="KAK1424609.1"/>
    <property type="molecule type" value="Genomic_DNA"/>
</dbReference>
<organism evidence="1 2">
    <name type="scientific">Tagetes erecta</name>
    <name type="common">African marigold</name>
    <dbReference type="NCBI Taxonomy" id="13708"/>
    <lineage>
        <taxon>Eukaryota</taxon>
        <taxon>Viridiplantae</taxon>
        <taxon>Streptophyta</taxon>
        <taxon>Embryophyta</taxon>
        <taxon>Tracheophyta</taxon>
        <taxon>Spermatophyta</taxon>
        <taxon>Magnoliopsida</taxon>
        <taxon>eudicotyledons</taxon>
        <taxon>Gunneridae</taxon>
        <taxon>Pentapetalae</taxon>
        <taxon>asterids</taxon>
        <taxon>campanulids</taxon>
        <taxon>Asterales</taxon>
        <taxon>Asteraceae</taxon>
        <taxon>Asteroideae</taxon>
        <taxon>Heliantheae alliance</taxon>
        <taxon>Tageteae</taxon>
        <taxon>Tagetes</taxon>
    </lineage>
</organism>
<keyword evidence="2" id="KW-1185">Reference proteome</keyword>
<name>A0AAD8NXN4_TARER</name>
<accession>A0AAD8NXN4</accession>
<proteinExistence type="predicted"/>
<dbReference type="Proteomes" id="UP001229421">
    <property type="component" value="Unassembled WGS sequence"/>
</dbReference>
<gene>
    <name evidence="1" type="ORF">QVD17_19942</name>
</gene>
<comment type="caution">
    <text evidence="1">The sequence shown here is derived from an EMBL/GenBank/DDBJ whole genome shotgun (WGS) entry which is preliminary data.</text>
</comment>
<evidence type="ECO:0000313" key="1">
    <source>
        <dbReference type="EMBL" id="KAK1424609.1"/>
    </source>
</evidence>
<evidence type="ECO:0000313" key="2">
    <source>
        <dbReference type="Proteomes" id="UP001229421"/>
    </source>
</evidence>
<protein>
    <submittedName>
        <fullName evidence="1">Uncharacterized protein</fullName>
    </submittedName>
</protein>
<reference evidence="1" key="1">
    <citation type="journal article" date="2023" name="bioRxiv">
        <title>Improved chromosome-level genome assembly for marigold (Tagetes erecta).</title>
        <authorList>
            <person name="Jiang F."/>
            <person name="Yuan L."/>
            <person name="Wang S."/>
            <person name="Wang H."/>
            <person name="Xu D."/>
            <person name="Wang A."/>
            <person name="Fan W."/>
        </authorList>
    </citation>
    <scope>NUCLEOTIDE SEQUENCE</scope>
    <source>
        <strain evidence="1">WSJ</strain>
        <tissue evidence="1">Leaf</tissue>
    </source>
</reference>
<dbReference type="AlphaFoldDB" id="A0AAD8NXN4"/>